<proteinExistence type="inferred from homology"/>
<organism evidence="6 7">
    <name type="scientific">Goodfellowiella coeruleoviolacea</name>
    <dbReference type="NCBI Taxonomy" id="334858"/>
    <lineage>
        <taxon>Bacteria</taxon>
        <taxon>Bacillati</taxon>
        <taxon>Actinomycetota</taxon>
        <taxon>Actinomycetes</taxon>
        <taxon>Pseudonocardiales</taxon>
        <taxon>Pseudonocardiaceae</taxon>
        <taxon>Goodfellowiella</taxon>
    </lineage>
</organism>
<dbReference type="Proteomes" id="UP001206128">
    <property type="component" value="Unassembled WGS sequence"/>
</dbReference>
<dbReference type="Gene3D" id="3.30.590.20">
    <property type="match status" value="1"/>
</dbReference>
<dbReference type="InterPro" id="IPR050141">
    <property type="entry name" value="GCL_type2/YbdK_subfam"/>
</dbReference>
<dbReference type="Pfam" id="PF04107">
    <property type="entry name" value="GCS2"/>
    <property type="match status" value="1"/>
</dbReference>
<comment type="catalytic activity">
    <reaction evidence="4 5">
        <text>L-cysteine + L-glutamate + ATP = gamma-L-glutamyl-L-cysteine + ADP + phosphate + H(+)</text>
        <dbReference type="Rhea" id="RHEA:13285"/>
        <dbReference type="ChEBI" id="CHEBI:15378"/>
        <dbReference type="ChEBI" id="CHEBI:29985"/>
        <dbReference type="ChEBI" id="CHEBI:30616"/>
        <dbReference type="ChEBI" id="CHEBI:35235"/>
        <dbReference type="ChEBI" id="CHEBI:43474"/>
        <dbReference type="ChEBI" id="CHEBI:58173"/>
        <dbReference type="ChEBI" id="CHEBI:456216"/>
        <dbReference type="EC" id="6.3.2.2"/>
    </reaction>
</comment>
<dbReference type="NCBIfam" id="NF010041">
    <property type="entry name" value="PRK13517.1-1"/>
    <property type="match status" value="1"/>
</dbReference>
<evidence type="ECO:0000256" key="1">
    <source>
        <dbReference type="ARBA" id="ARBA00022598"/>
    </source>
</evidence>
<evidence type="ECO:0000256" key="3">
    <source>
        <dbReference type="ARBA" id="ARBA00022840"/>
    </source>
</evidence>
<comment type="similarity">
    <text evidence="5">Belongs to the glutamate--cysteine ligase type 2 family. YbdK subfamily.</text>
</comment>
<evidence type="ECO:0000313" key="6">
    <source>
        <dbReference type="EMBL" id="MCP2166564.1"/>
    </source>
</evidence>
<dbReference type="HAMAP" id="MF_01609">
    <property type="entry name" value="Glu_cys_ligase_2"/>
    <property type="match status" value="1"/>
</dbReference>
<dbReference type="EC" id="6.3.2.2" evidence="5"/>
<protein>
    <recommendedName>
        <fullName evidence="5">Putative glutamate--cysteine ligase 2</fullName>
        <ecNumber evidence="5">6.3.2.2</ecNumber>
    </recommendedName>
    <alternativeName>
        <fullName evidence="5">Gamma-glutamylcysteine synthetase 2</fullName>
        <shortName evidence="5">GCS 2</shortName>
        <shortName evidence="5">Gamma-GCS 2</shortName>
    </alternativeName>
</protein>
<dbReference type="GO" id="GO:0004357">
    <property type="term" value="F:glutamate-cysteine ligase activity"/>
    <property type="evidence" value="ECO:0007669"/>
    <property type="project" value="UniProtKB-EC"/>
</dbReference>
<dbReference type="RefSeq" id="WP_253772555.1">
    <property type="nucleotide sequence ID" value="NZ_JAMTCK010000007.1"/>
</dbReference>
<dbReference type="GO" id="GO:0005524">
    <property type="term" value="F:ATP binding"/>
    <property type="evidence" value="ECO:0007669"/>
    <property type="project" value="UniProtKB-KW"/>
</dbReference>
<reference evidence="6" key="1">
    <citation type="submission" date="2022-06" db="EMBL/GenBank/DDBJ databases">
        <title>Genomic Encyclopedia of Archaeal and Bacterial Type Strains, Phase II (KMG-II): from individual species to whole genera.</title>
        <authorList>
            <person name="Goeker M."/>
        </authorList>
    </citation>
    <scope>NUCLEOTIDE SEQUENCE</scope>
    <source>
        <strain evidence="6">DSM 43935</strain>
    </source>
</reference>
<dbReference type="AlphaFoldDB" id="A0AAE3KHL8"/>
<dbReference type="SUPFAM" id="SSF55931">
    <property type="entry name" value="Glutamine synthetase/guanido kinase"/>
    <property type="match status" value="1"/>
</dbReference>
<evidence type="ECO:0000256" key="5">
    <source>
        <dbReference type="HAMAP-Rule" id="MF_01609"/>
    </source>
</evidence>
<keyword evidence="2 5" id="KW-0547">Nucleotide-binding</keyword>
<dbReference type="EMBL" id="JAMTCK010000007">
    <property type="protein sequence ID" value="MCP2166564.1"/>
    <property type="molecule type" value="Genomic_DNA"/>
</dbReference>
<keyword evidence="7" id="KW-1185">Reference proteome</keyword>
<dbReference type="PANTHER" id="PTHR36510">
    <property type="entry name" value="GLUTAMATE--CYSTEINE LIGASE 2-RELATED"/>
    <property type="match status" value="1"/>
</dbReference>
<dbReference type="InterPro" id="IPR014746">
    <property type="entry name" value="Gln_synth/guanido_kin_cat_dom"/>
</dbReference>
<evidence type="ECO:0000313" key="7">
    <source>
        <dbReference type="Proteomes" id="UP001206128"/>
    </source>
</evidence>
<evidence type="ECO:0000256" key="4">
    <source>
        <dbReference type="ARBA" id="ARBA00048819"/>
    </source>
</evidence>
<dbReference type="InterPro" id="IPR006336">
    <property type="entry name" value="GCS2"/>
</dbReference>
<dbReference type="PANTHER" id="PTHR36510:SF1">
    <property type="entry name" value="GLUTAMATE--CYSTEINE LIGASE 2-RELATED"/>
    <property type="match status" value="1"/>
</dbReference>
<dbReference type="NCBIfam" id="TIGR02050">
    <property type="entry name" value="gshA_cyan_rel"/>
    <property type="match status" value="1"/>
</dbReference>
<keyword evidence="3 5" id="KW-0067">ATP-binding</keyword>
<sequence length="399" mass="42262">MSRQTRSTPAVSAATAQGLTLGVEEEFLLLDPTSMHPLPIGRQVLARTGGDAADGPRLTGELWQTQVESITGVCTDLRGLRAHLTAGRARLAAAARAEGAHLVSVGQPLVRDTAPMIADSAHYAGMRALYHANLTEDEMCGTHVHVGVPDRETGVAVLNFLTPWLPTLLALTTNSPYRRGFDTGFHSWRMVAYTALPAAGMPPWFASAADYDADAARLAECGVWKSGHGGLRVARLSAHLPTVEVRVADACATIDDAVLYAGLVRALVRTALTELRAGRTAQPLDPQVTEAALWSAARFGLHGPGIDPWQARQVPAVQLVDDLTRLVRDALTELGDTEVIHPLLKRAVRDGTSASQQRAAARTGGLPAVLNLLTTQTLAGVPAVPEQASTALQGQPQVL</sequence>
<keyword evidence="1 5" id="KW-0436">Ligase</keyword>
<name>A0AAE3KHL8_9PSEU</name>
<comment type="function">
    <text evidence="5">ATP-dependent carboxylate-amine ligase which exhibits weak glutamate--cysteine ligase activity.</text>
</comment>
<comment type="caution">
    <text evidence="6">The sequence shown here is derived from an EMBL/GenBank/DDBJ whole genome shotgun (WGS) entry which is preliminary data.</text>
</comment>
<evidence type="ECO:0000256" key="2">
    <source>
        <dbReference type="ARBA" id="ARBA00022741"/>
    </source>
</evidence>
<gene>
    <name evidence="6" type="ORF">LX83_003432</name>
</gene>
<dbReference type="GO" id="GO:0042398">
    <property type="term" value="P:modified amino acid biosynthetic process"/>
    <property type="evidence" value="ECO:0007669"/>
    <property type="project" value="InterPro"/>
</dbReference>
<dbReference type="InterPro" id="IPR011793">
    <property type="entry name" value="YbdK"/>
</dbReference>
<accession>A0AAE3KHL8</accession>